<dbReference type="PROSITE" id="PS01306">
    <property type="entry name" value="UPF0054"/>
    <property type="match status" value="1"/>
</dbReference>
<keyword evidence="7" id="KW-0690">Ribosome biogenesis</keyword>
<organism evidence="8 9">
    <name type="scientific">Candidatus Nitronereus thalassa</name>
    <dbReference type="NCBI Taxonomy" id="3020898"/>
    <lineage>
        <taxon>Bacteria</taxon>
        <taxon>Pseudomonadati</taxon>
        <taxon>Nitrospirota</taxon>
        <taxon>Nitrospiria</taxon>
        <taxon>Nitrospirales</taxon>
        <taxon>Nitrospiraceae</taxon>
        <taxon>Candidatus Nitronereus</taxon>
    </lineage>
</organism>
<keyword evidence="5 7" id="KW-0378">Hydrolase</keyword>
<reference evidence="8 9" key="1">
    <citation type="journal article" date="2023" name="ISME J.">
        <title>Cultivation and genomic characterization of novel and ubiquitous marine nitrite-oxidizing bacteria from the Nitrospirales.</title>
        <authorList>
            <person name="Mueller A.J."/>
            <person name="Daebeler A."/>
            <person name="Herbold C.W."/>
            <person name="Kirkegaard R.H."/>
            <person name="Daims H."/>
        </authorList>
    </citation>
    <scope>NUCLEOTIDE SEQUENCE [LARGE SCALE GENOMIC DNA]</scope>
    <source>
        <strain evidence="8 9">EB</strain>
    </source>
</reference>
<dbReference type="InterPro" id="IPR020549">
    <property type="entry name" value="YbeY_CS"/>
</dbReference>
<evidence type="ECO:0000256" key="5">
    <source>
        <dbReference type="ARBA" id="ARBA00022801"/>
    </source>
</evidence>
<evidence type="ECO:0000256" key="2">
    <source>
        <dbReference type="ARBA" id="ARBA00022722"/>
    </source>
</evidence>
<evidence type="ECO:0000256" key="1">
    <source>
        <dbReference type="ARBA" id="ARBA00010875"/>
    </source>
</evidence>
<keyword evidence="3 7" id="KW-0479">Metal-binding</keyword>
<accession>A0ABU3KAF6</accession>
<keyword evidence="4 7" id="KW-0255">Endonuclease</keyword>
<dbReference type="InterPro" id="IPR023091">
    <property type="entry name" value="MetalPrtase_cat_dom_sf_prd"/>
</dbReference>
<evidence type="ECO:0000256" key="4">
    <source>
        <dbReference type="ARBA" id="ARBA00022759"/>
    </source>
</evidence>
<evidence type="ECO:0000313" key="9">
    <source>
        <dbReference type="Proteomes" id="UP001250932"/>
    </source>
</evidence>
<name>A0ABU3KAF6_9BACT</name>
<comment type="cofactor">
    <cofactor evidence="7">
        <name>Zn(2+)</name>
        <dbReference type="ChEBI" id="CHEBI:29105"/>
    </cofactor>
    <text evidence="7">Binds 1 zinc ion.</text>
</comment>
<dbReference type="EC" id="3.1.-.-" evidence="7"/>
<dbReference type="HAMAP" id="MF_00009">
    <property type="entry name" value="Endoribonucl_YbeY"/>
    <property type="match status" value="1"/>
</dbReference>
<dbReference type="NCBIfam" id="TIGR00043">
    <property type="entry name" value="rRNA maturation RNase YbeY"/>
    <property type="match status" value="1"/>
</dbReference>
<evidence type="ECO:0000256" key="7">
    <source>
        <dbReference type="HAMAP-Rule" id="MF_00009"/>
    </source>
</evidence>
<dbReference type="InterPro" id="IPR002036">
    <property type="entry name" value="YbeY"/>
</dbReference>
<dbReference type="PANTHER" id="PTHR46986:SF1">
    <property type="entry name" value="ENDORIBONUCLEASE YBEY, CHLOROPLASTIC"/>
    <property type="match status" value="1"/>
</dbReference>
<sequence length="150" mass="16707">MPVFVHSQVRRVVIQTAVVSRVVQKLLTLLGETASEVSIDFVGDARMRHLNRAYRRKDRTTDVLAFASREAGGPHSPMLGDVVVSVPAAMRQAKELGHALNQELARLLIHGLLHLVGYDHELGAKEAQRMRRKEEKLFAALKPLPKLVTC</sequence>
<dbReference type="Proteomes" id="UP001250932">
    <property type="component" value="Unassembled WGS sequence"/>
</dbReference>
<evidence type="ECO:0000313" key="8">
    <source>
        <dbReference type="EMBL" id="MDT7043396.1"/>
    </source>
</evidence>
<keyword evidence="6 7" id="KW-0862">Zinc</keyword>
<evidence type="ECO:0000256" key="3">
    <source>
        <dbReference type="ARBA" id="ARBA00022723"/>
    </source>
</evidence>
<keyword evidence="9" id="KW-1185">Reference proteome</keyword>
<proteinExistence type="inferred from homology"/>
<dbReference type="EMBL" id="JAQOUE010000001">
    <property type="protein sequence ID" value="MDT7043396.1"/>
    <property type="molecule type" value="Genomic_DNA"/>
</dbReference>
<comment type="similarity">
    <text evidence="1 7">Belongs to the endoribonuclease YbeY family.</text>
</comment>
<evidence type="ECO:0000256" key="6">
    <source>
        <dbReference type="ARBA" id="ARBA00022833"/>
    </source>
</evidence>
<comment type="caution">
    <text evidence="8">The sequence shown here is derived from an EMBL/GenBank/DDBJ whole genome shotgun (WGS) entry which is preliminary data.</text>
</comment>
<comment type="subcellular location">
    <subcellularLocation>
        <location evidence="7">Cytoplasm</location>
    </subcellularLocation>
</comment>
<dbReference type="SUPFAM" id="SSF55486">
    <property type="entry name" value="Metalloproteases ('zincins'), catalytic domain"/>
    <property type="match status" value="1"/>
</dbReference>
<comment type="function">
    <text evidence="7">Single strand-specific metallo-endoribonuclease involved in late-stage 70S ribosome quality control and in maturation of the 3' terminus of the 16S rRNA.</text>
</comment>
<feature type="binding site" evidence="7">
    <location>
        <position position="114"/>
    </location>
    <ligand>
        <name>Zn(2+)</name>
        <dbReference type="ChEBI" id="CHEBI:29105"/>
        <note>catalytic</note>
    </ligand>
</feature>
<protein>
    <recommendedName>
        <fullName evidence="7">Endoribonuclease YbeY</fullName>
        <ecNumber evidence="7">3.1.-.-</ecNumber>
    </recommendedName>
</protein>
<feature type="binding site" evidence="7">
    <location>
        <position position="120"/>
    </location>
    <ligand>
        <name>Zn(2+)</name>
        <dbReference type="ChEBI" id="CHEBI:29105"/>
        <note>catalytic</note>
    </ligand>
</feature>
<dbReference type="RefSeq" id="WP_313833963.1">
    <property type="nucleotide sequence ID" value="NZ_JAQOUE010000001.1"/>
</dbReference>
<keyword evidence="7" id="KW-0963">Cytoplasm</keyword>
<feature type="binding site" evidence="7">
    <location>
        <position position="110"/>
    </location>
    <ligand>
        <name>Zn(2+)</name>
        <dbReference type="ChEBI" id="CHEBI:29105"/>
        <note>catalytic</note>
    </ligand>
</feature>
<keyword evidence="2 7" id="KW-0540">Nuclease</keyword>
<gene>
    <name evidence="7 8" type="primary">ybeY</name>
    <name evidence="8" type="ORF">PPG34_13630</name>
</gene>
<dbReference type="PANTHER" id="PTHR46986">
    <property type="entry name" value="ENDORIBONUCLEASE YBEY, CHLOROPLASTIC"/>
    <property type="match status" value="1"/>
</dbReference>
<dbReference type="Gene3D" id="3.40.390.30">
    <property type="entry name" value="Metalloproteases ('zincins'), catalytic domain"/>
    <property type="match status" value="1"/>
</dbReference>
<keyword evidence="7" id="KW-0698">rRNA processing</keyword>
<dbReference type="Pfam" id="PF02130">
    <property type="entry name" value="YbeY"/>
    <property type="match status" value="1"/>
</dbReference>